<dbReference type="EMBL" id="LAZR01063401">
    <property type="protein sequence ID" value="KKK59582.1"/>
    <property type="molecule type" value="Genomic_DNA"/>
</dbReference>
<protein>
    <submittedName>
        <fullName evidence="1">Uncharacterized protein</fullName>
    </submittedName>
</protein>
<gene>
    <name evidence="1" type="ORF">LCGC14_3032970</name>
</gene>
<name>A0A0F8WRM9_9ZZZZ</name>
<sequence>MSNEPTMAKKQNAMEMVLDEIDKKLSLVRQMIGQLEERLSVVLLPDDAKDSAVPGIETEGMSLLKQRLTGNVLDMDWAIERVESIIDRLEI</sequence>
<proteinExistence type="predicted"/>
<comment type="caution">
    <text evidence="1">The sequence shown here is derived from an EMBL/GenBank/DDBJ whole genome shotgun (WGS) entry which is preliminary data.</text>
</comment>
<accession>A0A0F8WRM9</accession>
<reference evidence="1" key="1">
    <citation type="journal article" date="2015" name="Nature">
        <title>Complex archaea that bridge the gap between prokaryotes and eukaryotes.</title>
        <authorList>
            <person name="Spang A."/>
            <person name="Saw J.H."/>
            <person name="Jorgensen S.L."/>
            <person name="Zaremba-Niedzwiedzka K."/>
            <person name="Martijn J."/>
            <person name="Lind A.E."/>
            <person name="van Eijk R."/>
            <person name="Schleper C."/>
            <person name="Guy L."/>
            <person name="Ettema T.J."/>
        </authorList>
    </citation>
    <scope>NUCLEOTIDE SEQUENCE</scope>
</reference>
<evidence type="ECO:0000313" key="1">
    <source>
        <dbReference type="EMBL" id="KKK59582.1"/>
    </source>
</evidence>
<dbReference type="AlphaFoldDB" id="A0A0F8WRM9"/>
<organism evidence="1">
    <name type="scientific">marine sediment metagenome</name>
    <dbReference type="NCBI Taxonomy" id="412755"/>
    <lineage>
        <taxon>unclassified sequences</taxon>
        <taxon>metagenomes</taxon>
        <taxon>ecological metagenomes</taxon>
    </lineage>
</organism>